<dbReference type="Proteomes" id="UP001610446">
    <property type="component" value="Unassembled WGS sequence"/>
</dbReference>
<dbReference type="PROSITE" id="PS51471">
    <property type="entry name" value="FE2OG_OXY"/>
    <property type="match status" value="1"/>
</dbReference>
<evidence type="ECO:0000259" key="2">
    <source>
        <dbReference type="PROSITE" id="PS51471"/>
    </source>
</evidence>
<dbReference type="InterPro" id="IPR005123">
    <property type="entry name" value="Oxoglu/Fe-dep_dioxygenase_dom"/>
</dbReference>
<proteinExistence type="predicted"/>
<dbReference type="PANTHER" id="PTHR31573">
    <property type="entry name" value="ALPHA-KETOGLUTARATE-DEPENDENT DIOXYGENASE ALKB HOMOLOG 2"/>
    <property type="match status" value="1"/>
</dbReference>
<accession>A0ABR4JZZ9</accession>
<dbReference type="InterPro" id="IPR032852">
    <property type="entry name" value="ALKBH2"/>
</dbReference>
<organism evidence="3 4">
    <name type="scientific">Aspergillus pseudoustus</name>
    <dbReference type="NCBI Taxonomy" id="1810923"/>
    <lineage>
        <taxon>Eukaryota</taxon>
        <taxon>Fungi</taxon>
        <taxon>Dikarya</taxon>
        <taxon>Ascomycota</taxon>
        <taxon>Pezizomycotina</taxon>
        <taxon>Eurotiomycetes</taxon>
        <taxon>Eurotiomycetidae</taxon>
        <taxon>Eurotiales</taxon>
        <taxon>Aspergillaceae</taxon>
        <taxon>Aspergillus</taxon>
        <taxon>Aspergillus subgen. Nidulantes</taxon>
    </lineage>
</organism>
<keyword evidence="4" id="KW-1185">Reference proteome</keyword>
<feature type="domain" description="Fe2OG dioxygenase" evidence="2">
    <location>
        <begin position="206"/>
        <end position="321"/>
    </location>
</feature>
<dbReference type="PANTHER" id="PTHR31573:SF1">
    <property type="entry name" value="DNA OXIDATIVE DEMETHYLASE ALKBH2"/>
    <property type="match status" value="1"/>
</dbReference>
<evidence type="ECO:0000313" key="4">
    <source>
        <dbReference type="Proteomes" id="UP001610446"/>
    </source>
</evidence>
<reference evidence="3 4" key="1">
    <citation type="submission" date="2024-07" db="EMBL/GenBank/DDBJ databases">
        <title>Section-level genome sequencing and comparative genomics of Aspergillus sections Usti and Cavernicolus.</title>
        <authorList>
            <consortium name="Lawrence Berkeley National Laboratory"/>
            <person name="Nybo J.L."/>
            <person name="Vesth T.C."/>
            <person name="Theobald S."/>
            <person name="Frisvad J.C."/>
            <person name="Larsen T.O."/>
            <person name="Kjaerboelling I."/>
            <person name="Rothschild-Mancinelli K."/>
            <person name="Lyhne E.K."/>
            <person name="Kogle M.E."/>
            <person name="Barry K."/>
            <person name="Clum A."/>
            <person name="Na H."/>
            <person name="Ledsgaard L."/>
            <person name="Lin J."/>
            <person name="Lipzen A."/>
            <person name="Kuo A."/>
            <person name="Riley R."/>
            <person name="Mondo S."/>
            <person name="Labutti K."/>
            <person name="Haridas S."/>
            <person name="Pangalinan J."/>
            <person name="Salamov A.A."/>
            <person name="Simmons B.A."/>
            <person name="Magnuson J.K."/>
            <person name="Chen J."/>
            <person name="Drula E."/>
            <person name="Henrissat B."/>
            <person name="Wiebenga A."/>
            <person name="Lubbers R.J."/>
            <person name="Gomes A.C."/>
            <person name="Makela M.R."/>
            <person name="Stajich J."/>
            <person name="Grigoriev I.V."/>
            <person name="Mortensen U.H."/>
            <person name="De Vries R.P."/>
            <person name="Baker S.E."/>
            <person name="Andersen M.R."/>
        </authorList>
    </citation>
    <scope>NUCLEOTIDE SEQUENCE [LARGE SCALE GENOMIC DNA]</scope>
    <source>
        <strain evidence="3 4">CBS 123904</strain>
    </source>
</reference>
<dbReference type="Gene3D" id="2.60.120.590">
    <property type="entry name" value="Alpha-ketoglutarate-dependent dioxygenase AlkB-like"/>
    <property type="match status" value="1"/>
</dbReference>
<feature type="region of interest" description="Disordered" evidence="1">
    <location>
        <begin position="137"/>
        <end position="159"/>
    </location>
</feature>
<name>A0ABR4JZZ9_9EURO</name>
<evidence type="ECO:0000313" key="3">
    <source>
        <dbReference type="EMBL" id="KAL2844557.1"/>
    </source>
</evidence>
<comment type="caution">
    <text evidence="3">The sequence shown here is derived from an EMBL/GenBank/DDBJ whole genome shotgun (WGS) entry which is preliminary data.</text>
</comment>
<sequence>MSKRTIESFYKTVSPPKKKIKADEELIPTTFTNHPSYPHPIANLPPSIASSLENINADSHPPKIINNQPNLDLLYFHPLIPPQTARDLFNFLRRELPFYRVQYNIRRGGINTQINTPRFTTVFGVDATAQFITPAATATAKGSGSGSQPAVKTENDAQTDPALTLVDAKTSLPIPSSKYQYTPRPTPPCLETLCQTVQRSIADGSTYNFCLVNYYASGADSIAYHSDDERFLGADPSIASISLGAERDFLMRRKPSDDIGTSASGASVSKSQPLKFALAGGDMLVMRGGTQANWLHSVPKRKGGEAPGGTGRINITFRKAVVAGGTNNYYNYNVGSGVVYRWDEGLGEMSPQARRSSDPYPARKNSPGFRPISPNFPIHT</sequence>
<protein>
    <recommendedName>
        <fullName evidence="2">Fe2OG dioxygenase domain-containing protein</fullName>
    </recommendedName>
</protein>
<dbReference type="Pfam" id="PF13532">
    <property type="entry name" value="2OG-FeII_Oxy_2"/>
    <property type="match status" value="1"/>
</dbReference>
<dbReference type="InterPro" id="IPR027450">
    <property type="entry name" value="AlkB-like"/>
</dbReference>
<feature type="region of interest" description="Disordered" evidence="1">
    <location>
        <begin position="349"/>
        <end position="380"/>
    </location>
</feature>
<dbReference type="EMBL" id="JBFXLU010000079">
    <property type="protein sequence ID" value="KAL2844557.1"/>
    <property type="molecule type" value="Genomic_DNA"/>
</dbReference>
<dbReference type="SUPFAM" id="SSF51197">
    <property type="entry name" value="Clavaminate synthase-like"/>
    <property type="match status" value="1"/>
</dbReference>
<gene>
    <name evidence="3" type="ORF">BJY01DRAFT_263852</name>
</gene>
<dbReference type="InterPro" id="IPR037151">
    <property type="entry name" value="AlkB-like_sf"/>
</dbReference>
<evidence type="ECO:0000256" key="1">
    <source>
        <dbReference type="SAM" id="MobiDB-lite"/>
    </source>
</evidence>